<evidence type="ECO:0000313" key="2">
    <source>
        <dbReference type="Proteomes" id="UP000078550"/>
    </source>
</evidence>
<dbReference type="Proteomes" id="UP000078550">
    <property type="component" value="Unassembled WGS sequence"/>
</dbReference>
<dbReference type="EMBL" id="FLRE01000041">
    <property type="protein sequence ID" value="SBT32719.1"/>
    <property type="molecule type" value="Genomic_DNA"/>
</dbReference>
<gene>
    <name evidence="1" type="ORF">POVWA2_011120</name>
</gene>
<proteinExistence type="predicted"/>
<accession>A0A1A8YMX2</accession>
<reference evidence="2" key="1">
    <citation type="submission" date="2016-05" db="EMBL/GenBank/DDBJ databases">
        <authorList>
            <person name="Naeem Raeece"/>
        </authorList>
    </citation>
    <scope>NUCLEOTIDE SEQUENCE [LARGE SCALE GENOMIC DNA]</scope>
</reference>
<sequence>MKAFDRGGNTLEKTSLRGIQGMTLAKLSMQILALTFSRLTLFAKKKKGKERGKEEEKIYWGESNNDMEIKFLAYHGSVEKGNSITAIAMVFPIES</sequence>
<organism evidence="1 2">
    <name type="scientific">Plasmodium ovale wallikeri</name>
    <dbReference type="NCBI Taxonomy" id="864142"/>
    <lineage>
        <taxon>Eukaryota</taxon>
        <taxon>Sar</taxon>
        <taxon>Alveolata</taxon>
        <taxon>Apicomplexa</taxon>
        <taxon>Aconoidasida</taxon>
        <taxon>Haemosporida</taxon>
        <taxon>Plasmodiidae</taxon>
        <taxon>Plasmodium</taxon>
        <taxon>Plasmodium (Plasmodium)</taxon>
    </lineage>
</organism>
<name>A0A1A8YMX2_PLAOA</name>
<evidence type="ECO:0000313" key="1">
    <source>
        <dbReference type="EMBL" id="SBT32719.1"/>
    </source>
</evidence>
<dbReference type="AlphaFoldDB" id="A0A1A8YMX2"/>
<protein>
    <submittedName>
        <fullName evidence="1">Uncharacterized protein</fullName>
    </submittedName>
</protein>